<evidence type="ECO:0000256" key="3">
    <source>
        <dbReference type="ARBA" id="ARBA00023242"/>
    </source>
</evidence>
<dbReference type="InterPro" id="IPR007889">
    <property type="entry name" value="HTH_Psq"/>
</dbReference>
<dbReference type="PROSITE" id="PS51253">
    <property type="entry name" value="HTH_CENPB"/>
    <property type="match status" value="1"/>
</dbReference>
<evidence type="ECO:0000313" key="6">
    <source>
        <dbReference type="EMBL" id="KAG9476119.1"/>
    </source>
</evidence>
<dbReference type="Pfam" id="PF03184">
    <property type="entry name" value="DDE_1"/>
    <property type="match status" value="1"/>
</dbReference>
<dbReference type="SUPFAM" id="SSF46689">
    <property type="entry name" value="Homeodomain-like"/>
    <property type="match status" value="2"/>
</dbReference>
<dbReference type="InterPro" id="IPR006600">
    <property type="entry name" value="HTH_CenpB_DNA-bd_dom"/>
</dbReference>
<organism evidence="6 7">
    <name type="scientific">Eleutherodactylus coqui</name>
    <name type="common">Puerto Rican coqui</name>
    <dbReference type="NCBI Taxonomy" id="57060"/>
    <lineage>
        <taxon>Eukaryota</taxon>
        <taxon>Metazoa</taxon>
        <taxon>Chordata</taxon>
        <taxon>Craniata</taxon>
        <taxon>Vertebrata</taxon>
        <taxon>Euteleostomi</taxon>
        <taxon>Amphibia</taxon>
        <taxon>Batrachia</taxon>
        <taxon>Anura</taxon>
        <taxon>Neobatrachia</taxon>
        <taxon>Hyloidea</taxon>
        <taxon>Eleutherodactylidae</taxon>
        <taxon>Eleutherodactylinae</taxon>
        <taxon>Eleutherodactylus</taxon>
        <taxon>Eleutherodactylus</taxon>
    </lineage>
</organism>
<dbReference type="PANTHER" id="PTHR19303:SF26">
    <property type="entry name" value="TIGGER TRANSPOSABLE ELEMENT-DERIVED PROTEIN 1"/>
    <property type="match status" value="1"/>
</dbReference>
<dbReference type="OrthoDB" id="125347at2759"/>
<keyword evidence="7" id="KW-1185">Reference proteome</keyword>
<gene>
    <name evidence="6" type="ORF">GDO78_002941</name>
</gene>
<dbReference type="Pfam" id="PF03221">
    <property type="entry name" value="HTH_Tnp_Tc5"/>
    <property type="match status" value="1"/>
</dbReference>
<sequence>MSGAKRKGSGDAGISKKRQAITMQTKANIIKRVERGEKMSDVARSYQINCSTIGTILKSKDRIMEHARSSVPMHSTIISKKRGKVIEELENPLSIWMEDCHQKRKPLSLMLNQEKALSLFEDVKTKYGEEAADVTFTASHGWFNRFKALNNLHNIKVTGEAASADMVAAEEFPATLKEIIKEGAFSPQQIFNVAETGLYWKKMPDRTYIRDMKIKPLLVYYAENPRALKNIATASLPVVWKNNRKAWVTLAMFQDWFYHHFIPEVVFLPPNTTSLLQPIDQGAIATFKKYYLRRTFHQALKATEGESGITLREFWKNFTIYNAIKNIDASWREITTATMNGVWKKLCPMFVHDSPSLAKLQAEEQNVVNNLVSISEKLDLHLEEQDFHEYLLTQMCTKWYTKVAASVHDALHCYRAIYDEKKEATTQASLDRFFRRMERCDESHHDTEPVPSTSGVTASTPTSSHPPSNVDVPLPLSADDSSSPILHASLSPISAAKPSPNVSSTSSQ</sequence>
<dbReference type="AlphaFoldDB" id="A0A8J6K5I9"/>
<dbReference type="Proteomes" id="UP000770717">
    <property type="component" value="Unassembled WGS sequence"/>
</dbReference>
<reference evidence="6" key="1">
    <citation type="thesis" date="2020" institute="ProQuest LLC" country="789 East Eisenhower Parkway, Ann Arbor, MI, USA">
        <title>Comparative Genomics and Chromosome Evolution.</title>
        <authorList>
            <person name="Mudd A.B."/>
        </authorList>
    </citation>
    <scope>NUCLEOTIDE SEQUENCE</scope>
    <source>
        <strain evidence="6">HN-11 Male</strain>
        <tissue evidence="6">Kidney and liver</tissue>
    </source>
</reference>
<keyword evidence="3" id="KW-0539">Nucleus</keyword>
<keyword evidence="2" id="KW-0238">DNA-binding</keyword>
<evidence type="ECO:0000256" key="2">
    <source>
        <dbReference type="ARBA" id="ARBA00023125"/>
    </source>
</evidence>
<evidence type="ECO:0000259" key="5">
    <source>
        <dbReference type="PROSITE" id="PS51253"/>
    </source>
</evidence>
<dbReference type="GO" id="GO:0005634">
    <property type="term" value="C:nucleus"/>
    <property type="evidence" value="ECO:0007669"/>
    <property type="project" value="UniProtKB-SubCell"/>
</dbReference>
<evidence type="ECO:0000256" key="1">
    <source>
        <dbReference type="ARBA" id="ARBA00004123"/>
    </source>
</evidence>
<dbReference type="InterPro" id="IPR009057">
    <property type="entry name" value="Homeodomain-like_sf"/>
</dbReference>
<feature type="domain" description="HTH CENPB-type" evidence="5">
    <location>
        <begin position="77"/>
        <end position="156"/>
    </location>
</feature>
<comment type="caution">
    <text evidence="6">The sequence shown here is derived from an EMBL/GenBank/DDBJ whole genome shotgun (WGS) entry which is preliminary data.</text>
</comment>
<dbReference type="EMBL" id="WNTK01000011">
    <property type="protein sequence ID" value="KAG9476119.1"/>
    <property type="molecule type" value="Genomic_DNA"/>
</dbReference>
<dbReference type="Pfam" id="PF04218">
    <property type="entry name" value="CENP-B_N"/>
    <property type="match status" value="1"/>
</dbReference>
<dbReference type="InterPro" id="IPR050863">
    <property type="entry name" value="CenT-Element_Derived"/>
</dbReference>
<comment type="subcellular location">
    <subcellularLocation>
        <location evidence="1">Nucleus</location>
    </subcellularLocation>
</comment>
<feature type="region of interest" description="Disordered" evidence="4">
    <location>
        <begin position="441"/>
        <end position="508"/>
    </location>
</feature>
<accession>A0A8J6K5I9</accession>
<dbReference type="InterPro" id="IPR004875">
    <property type="entry name" value="DDE_SF_endonuclease_dom"/>
</dbReference>
<proteinExistence type="predicted"/>
<evidence type="ECO:0000256" key="4">
    <source>
        <dbReference type="SAM" id="MobiDB-lite"/>
    </source>
</evidence>
<protein>
    <recommendedName>
        <fullName evidence="5">HTH CENPB-type domain-containing protein</fullName>
    </recommendedName>
</protein>
<name>A0A8J6K5I9_ELECQ</name>
<evidence type="ECO:0000313" key="7">
    <source>
        <dbReference type="Proteomes" id="UP000770717"/>
    </source>
</evidence>
<feature type="compositionally biased region" description="Low complexity" evidence="4">
    <location>
        <begin position="457"/>
        <end position="486"/>
    </location>
</feature>
<dbReference type="Gene3D" id="1.10.10.60">
    <property type="entry name" value="Homeodomain-like"/>
    <property type="match status" value="2"/>
</dbReference>
<dbReference type="PANTHER" id="PTHR19303">
    <property type="entry name" value="TRANSPOSON"/>
    <property type="match status" value="1"/>
</dbReference>
<dbReference type="GO" id="GO:0003677">
    <property type="term" value="F:DNA binding"/>
    <property type="evidence" value="ECO:0007669"/>
    <property type="project" value="UniProtKB-KW"/>
</dbReference>